<dbReference type="GO" id="GO:0033743">
    <property type="term" value="F:peptide-methionine (R)-S-oxide reductase activity"/>
    <property type="evidence" value="ECO:0007669"/>
    <property type="project" value="UniProtKB-EC"/>
</dbReference>
<dbReference type="InterPro" id="IPR028427">
    <property type="entry name" value="Met_Sox_Rdtase_MsrB"/>
</dbReference>
<dbReference type="eggNOG" id="arCOG02815">
    <property type="taxonomic scope" value="Archaea"/>
</dbReference>
<dbReference type="RefSeq" id="WP_007109050.1">
    <property type="nucleotide sequence ID" value="NZ_AOIK01000025.1"/>
</dbReference>
<dbReference type="EMBL" id="AOIK01000025">
    <property type="protein sequence ID" value="ELY86981.1"/>
    <property type="molecule type" value="Genomic_DNA"/>
</dbReference>
<reference evidence="9 10" key="1">
    <citation type="journal article" date="2014" name="PLoS Genet.">
        <title>Phylogenetically driven sequencing of extremely halophilic archaea reveals strategies for static and dynamic osmo-response.</title>
        <authorList>
            <person name="Becker E.A."/>
            <person name="Seitzer P.M."/>
            <person name="Tritt A."/>
            <person name="Larsen D."/>
            <person name="Krusor M."/>
            <person name="Yao A.I."/>
            <person name="Wu D."/>
            <person name="Madern D."/>
            <person name="Eisen J.A."/>
            <person name="Darling A.E."/>
            <person name="Facciotti M.T."/>
        </authorList>
    </citation>
    <scope>NUCLEOTIDE SEQUENCE [LARGE SCALE GENOMIC DNA]</scope>
    <source>
        <strain evidence="9 10">JCM 12890</strain>
    </source>
</reference>
<keyword evidence="10" id="KW-1185">Reference proteome</keyword>
<feature type="domain" description="MsrB" evidence="8">
    <location>
        <begin position="12"/>
        <end position="132"/>
    </location>
</feature>
<dbReference type="Gene3D" id="2.170.150.20">
    <property type="entry name" value="Peptide methionine sulfoxide reductase"/>
    <property type="match status" value="1"/>
</dbReference>
<dbReference type="InterPro" id="IPR002579">
    <property type="entry name" value="Met_Sox_Rdtase_MsrB_dom"/>
</dbReference>
<dbReference type="FunFam" id="2.170.150.20:FF:000009">
    <property type="entry name" value="Peptide-methionine (R)-S-oxide reductase"/>
    <property type="match status" value="1"/>
</dbReference>
<evidence type="ECO:0000256" key="7">
    <source>
        <dbReference type="SAM" id="MobiDB-lite"/>
    </source>
</evidence>
<evidence type="ECO:0000256" key="6">
    <source>
        <dbReference type="ARBA" id="ARBA00048488"/>
    </source>
</evidence>
<dbReference type="PATRIC" id="fig|1227494.3.peg.1734"/>
<evidence type="ECO:0000256" key="1">
    <source>
        <dbReference type="ARBA" id="ARBA00001947"/>
    </source>
</evidence>
<dbReference type="GO" id="GO:0005737">
    <property type="term" value="C:cytoplasm"/>
    <property type="evidence" value="ECO:0007669"/>
    <property type="project" value="TreeGrafter"/>
</dbReference>
<dbReference type="EC" id="1.8.4.12" evidence="2"/>
<accession>L9ZLR1</accession>
<dbReference type="Proteomes" id="UP000011511">
    <property type="component" value="Unassembled WGS sequence"/>
</dbReference>
<keyword evidence="5" id="KW-0560">Oxidoreductase</keyword>
<name>L9ZLR1_NATA2</name>
<sequence length="132" mass="14773">MSDESDHVPTNDEEWRERLSDEEYRILREAGTETPFSGEYVDHKADGSYACAGCGAELFDSETKFDSGCGWPSFYDADDDRIETRTDTSHGMRRTEVVCANCGGHLGHVFDDGPEPTGKRYCINSVALEFDE</sequence>
<gene>
    <name evidence="9" type="ORF">C485_08692</name>
</gene>
<dbReference type="SUPFAM" id="SSF51316">
    <property type="entry name" value="Mss4-like"/>
    <property type="match status" value="1"/>
</dbReference>
<proteinExistence type="predicted"/>
<dbReference type="GO" id="GO:0046872">
    <property type="term" value="F:metal ion binding"/>
    <property type="evidence" value="ECO:0007669"/>
    <property type="project" value="UniProtKB-KW"/>
</dbReference>
<dbReference type="PANTHER" id="PTHR10173:SF52">
    <property type="entry name" value="METHIONINE-R-SULFOXIDE REDUCTASE B1"/>
    <property type="match status" value="1"/>
</dbReference>
<feature type="region of interest" description="Disordered" evidence="7">
    <location>
        <begin position="1"/>
        <end position="20"/>
    </location>
</feature>
<dbReference type="Pfam" id="PF01641">
    <property type="entry name" value="SelR"/>
    <property type="match status" value="1"/>
</dbReference>
<dbReference type="GO" id="GO:0006979">
    <property type="term" value="P:response to oxidative stress"/>
    <property type="evidence" value="ECO:0007669"/>
    <property type="project" value="InterPro"/>
</dbReference>
<evidence type="ECO:0000313" key="9">
    <source>
        <dbReference type="EMBL" id="ELY86981.1"/>
    </source>
</evidence>
<evidence type="ECO:0000256" key="5">
    <source>
        <dbReference type="ARBA" id="ARBA00023002"/>
    </source>
</evidence>
<protein>
    <recommendedName>
        <fullName evidence="2">peptide-methionine (R)-S-oxide reductase</fullName>
        <ecNumber evidence="2">1.8.4.12</ecNumber>
    </recommendedName>
</protein>
<evidence type="ECO:0000256" key="3">
    <source>
        <dbReference type="ARBA" id="ARBA00022723"/>
    </source>
</evidence>
<keyword evidence="3" id="KW-0479">Metal-binding</keyword>
<comment type="catalytic activity">
    <reaction evidence="6">
        <text>L-methionyl-[protein] + [thioredoxin]-disulfide + H2O = L-methionyl-(R)-S-oxide-[protein] + [thioredoxin]-dithiol</text>
        <dbReference type="Rhea" id="RHEA:24164"/>
        <dbReference type="Rhea" id="RHEA-COMP:10698"/>
        <dbReference type="Rhea" id="RHEA-COMP:10700"/>
        <dbReference type="Rhea" id="RHEA-COMP:12313"/>
        <dbReference type="Rhea" id="RHEA-COMP:12314"/>
        <dbReference type="ChEBI" id="CHEBI:15377"/>
        <dbReference type="ChEBI" id="CHEBI:16044"/>
        <dbReference type="ChEBI" id="CHEBI:29950"/>
        <dbReference type="ChEBI" id="CHEBI:45764"/>
        <dbReference type="ChEBI" id="CHEBI:50058"/>
        <dbReference type="EC" id="1.8.4.12"/>
    </reaction>
</comment>
<organism evidence="9 10">
    <name type="scientific">Natrinema altunense (strain JCM 12890 / CGMCC 1.3731 / AJ2)</name>
    <dbReference type="NCBI Taxonomy" id="1227494"/>
    <lineage>
        <taxon>Archaea</taxon>
        <taxon>Methanobacteriati</taxon>
        <taxon>Methanobacteriota</taxon>
        <taxon>Stenosarchaea group</taxon>
        <taxon>Halobacteria</taxon>
        <taxon>Halobacteriales</taxon>
        <taxon>Natrialbaceae</taxon>
        <taxon>Natrinema</taxon>
    </lineage>
</organism>
<dbReference type="PANTHER" id="PTHR10173">
    <property type="entry name" value="METHIONINE SULFOXIDE REDUCTASE"/>
    <property type="match status" value="1"/>
</dbReference>
<comment type="caution">
    <text evidence="9">The sequence shown here is derived from an EMBL/GenBank/DDBJ whole genome shotgun (WGS) entry which is preliminary data.</text>
</comment>
<dbReference type="PROSITE" id="PS51790">
    <property type="entry name" value="MSRB"/>
    <property type="match status" value="1"/>
</dbReference>
<evidence type="ECO:0000256" key="2">
    <source>
        <dbReference type="ARBA" id="ARBA00012499"/>
    </source>
</evidence>
<comment type="cofactor">
    <cofactor evidence="1">
        <name>Zn(2+)</name>
        <dbReference type="ChEBI" id="CHEBI:29105"/>
    </cofactor>
</comment>
<dbReference type="InterPro" id="IPR011057">
    <property type="entry name" value="Mss4-like_sf"/>
</dbReference>
<keyword evidence="4" id="KW-0862">Zinc</keyword>
<dbReference type="AlphaFoldDB" id="L9ZLR1"/>
<dbReference type="GO" id="GO:0030091">
    <property type="term" value="P:protein repair"/>
    <property type="evidence" value="ECO:0007669"/>
    <property type="project" value="InterPro"/>
</dbReference>
<dbReference type="NCBIfam" id="TIGR00357">
    <property type="entry name" value="peptide-methionine (R)-S-oxide reductase MsrB"/>
    <property type="match status" value="1"/>
</dbReference>
<evidence type="ECO:0000259" key="8">
    <source>
        <dbReference type="PROSITE" id="PS51790"/>
    </source>
</evidence>
<evidence type="ECO:0000256" key="4">
    <source>
        <dbReference type="ARBA" id="ARBA00022833"/>
    </source>
</evidence>
<evidence type="ECO:0000313" key="10">
    <source>
        <dbReference type="Proteomes" id="UP000011511"/>
    </source>
</evidence>